<feature type="non-terminal residue" evidence="1">
    <location>
        <position position="272"/>
    </location>
</feature>
<dbReference type="OrthoDB" id="432528at2759"/>
<proteinExistence type="predicted"/>
<organism evidence="1 2">
    <name type="scientific">Kipferlia bialata</name>
    <dbReference type="NCBI Taxonomy" id="797122"/>
    <lineage>
        <taxon>Eukaryota</taxon>
        <taxon>Metamonada</taxon>
        <taxon>Carpediemonas-like organisms</taxon>
        <taxon>Kipferlia</taxon>
    </lineage>
</organism>
<reference evidence="1 2" key="1">
    <citation type="journal article" date="2018" name="PLoS ONE">
        <title>The draft genome of Kipferlia bialata reveals reductive genome evolution in fornicate parasites.</title>
        <authorList>
            <person name="Tanifuji G."/>
            <person name="Takabayashi S."/>
            <person name="Kume K."/>
            <person name="Takagi M."/>
            <person name="Nakayama T."/>
            <person name="Kamikawa R."/>
            <person name="Inagaki Y."/>
            <person name="Hashimoto T."/>
        </authorList>
    </citation>
    <scope>NUCLEOTIDE SEQUENCE [LARGE SCALE GENOMIC DNA]</scope>
    <source>
        <strain evidence="1">NY0173</strain>
    </source>
</reference>
<accession>A0A9K3GMG5</accession>
<protein>
    <submittedName>
        <fullName evidence="1">Uncharacterized protein</fullName>
    </submittedName>
</protein>
<keyword evidence="2" id="KW-1185">Reference proteome</keyword>
<comment type="caution">
    <text evidence="1">The sequence shown here is derived from an EMBL/GenBank/DDBJ whole genome shotgun (WGS) entry which is preliminary data.</text>
</comment>
<evidence type="ECO:0000313" key="2">
    <source>
        <dbReference type="Proteomes" id="UP000265618"/>
    </source>
</evidence>
<dbReference type="SUPFAM" id="SSF117281">
    <property type="entry name" value="Kelch motif"/>
    <property type="match status" value="1"/>
</dbReference>
<gene>
    <name evidence="1" type="ORF">KIPB_009919</name>
</gene>
<name>A0A9K3GMG5_9EUKA</name>
<dbReference type="Gene3D" id="2.120.10.80">
    <property type="entry name" value="Kelch-type beta propeller"/>
    <property type="match status" value="1"/>
</dbReference>
<dbReference type="Proteomes" id="UP000265618">
    <property type="component" value="Unassembled WGS sequence"/>
</dbReference>
<dbReference type="EMBL" id="BDIP01003511">
    <property type="protein sequence ID" value="GIQ87806.1"/>
    <property type="molecule type" value="Genomic_DNA"/>
</dbReference>
<dbReference type="InterPro" id="IPR015915">
    <property type="entry name" value="Kelch-typ_b-propeller"/>
</dbReference>
<dbReference type="AlphaFoldDB" id="A0A9K3GMG5"/>
<evidence type="ECO:0000313" key="1">
    <source>
        <dbReference type="EMBL" id="GIQ87806.1"/>
    </source>
</evidence>
<sequence length="272" mass="30554">LIIEREGVDIPFRVTHPSLPLPSTINLSTQYTRVGGEVYAFGGHSHAYLHIFDIATLRWRTSRPHLAYPGQTLFHNWPQARTRFGAFCLEGVYVLLGGASKEYNGYGDEGVLSDTWSFDPSTGVWTRCMDTLEPMVFFEPGGIGIPIAGTAYVNMANRSGSYFAFTHKDGWCPSSLRTNRGYCSTAYPWDRFIVYVGPLGDVELLDTVSGERYRQENIFCRIEGTSCLLEDGTILGRSAFTVYRASEAFNKWDSQALLPGWVYPHFSLKWAV</sequence>